<dbReference type="GO" id="GO:0005737">
    <property type="term" value="C:cytoplasm"/>
    <property type="evidence" value="ECO:0007669"/>
    <property type="project" value="TreeGrafter"/>
</dbReference>
<keyword evidence="4" id="KW-1185">Reference proteome</keyword>
<dbReference type="InterPro" id="IPR021569">
    <property type="entry name" value="TUG-UBL1"/>
</dbReference>
<dbReference type="RefSeq" id="XP_007872990.1">
    <property type="nucleotide sequence ID" value="XM_007874799.1"/>
</dbReference>
<evidence type="ECO:0000313" key="4">
    <source>
        <dbReference type="Proteomes" id="UP000011958"/>
    </source>
</evidence>
<gene>
    <name evidence="3" type="ORF">PNEG_01078</name>
</gene>
<proteinExistence type="predicted"/>
<dbReference type="OrthoDB" id="440781at2759"/>
<evidence type="ECO:0000313" key="3">
    <source>
        <dbReference type="EMBL" id="EMR10932.1"/>
    </source>
</evidence>
<evidence type="ECO:0000259" key="2">
    <source>
        <dbReference type="PROSITE" id="PS50033"/>
    </source>
</evidence>
<dbReference type="STRING" id="1069680.M7NUF3"/>
<dbReference type="HOGENOM" id="CLU_733875_0_0_1"/>
<dbReference type="EMBL" id="AFWA02000003">
    <property type="protein sequence ID" value="EMR10932.1"/>
    <property type="molecule type" value="Genomic_DNA"/>
</dbReference>
<dbReference type="GO" id="GO:0006886">
    <property type="term" value="P:intracellular protein transport"/>
    <property type="evidence" value="ECO:0007669"/>
    <property type="project" value="TreeGrafter"/>
</dbReference>
<dbReference type="GO" id="GO:0012506">
    <property type="term" value="C:vesicle membrane"/>
    <property type="evidence" value="ECO:0007669"/>
    <property type="project" value="TreeGrafter"/>
</dbReference>
<dbReference type="InterPro" id="IPR029071">
    <property type="entry name" value="Ubiquitin-like_domsf"/>
</dbReference>
<sequence>MPGNIIILLDSKRYTIKTTPTQLINDLLLEGCRKAELNPQEYSLKYGSNILDLSLPVRLARLPAGAKLTLVKQKYIEQDIKVALQVVDQEKRLIMSFPADTTLWEILCYFEQTTDPPINITKRSVTAKFKNQVNEYYETPIVRIISKEFNGPEVLQKITLASQGIVNGSVVLQVKFEKTQKYFNEMMALHPQKNIKLPGKNIKMDIESNSENKEDTKQTKCQISQKPLFQIPEHDTSKEISNDELISKREILILSKPASSSLYASKVNTNEEDYELTLEMAISYQNILSSRTKRIGNSKNSNIHQELEQKNNLKKKYNIKFKLPDGMQIISSFEGNERVEALYDFMRYVIRYSDEPFYLYITPPPKHLLNVKETLASNPNFSTKTTVIFKWADNIQSYVKEHSTLKDTYLNMQKDISTIATSLKNEEEEEEEEKKQEEKKQDYKPLTISSNSPSLCTPSSKKMPKWLKLSK</sequence>
<feature type="compositionally biased region" description="Basic and acidic residues" evidence="1">
    <location>
        <begin position="433"/>
        <end position="443"/>
    </location>
</feature>
<dbReference type="eggNOG" id="KOG2699">
    <property type="taxonomic scope" value="Eukaryota"/>
</dbReference>
<dbReference type="InterPro" id="IPR001012">
    <property type="entry name" value="UBX_dom"/>
</dbReference>
<reference evidence="4" key="1">
    <citation type="journal article" date="2016" name="Nat. Commun.">
        <title>Genome analysis of three Pneumocystis species reveals adaptation mechanisms to life exclusively in mammalian hosts.</title>
        <authorList>
            <person name="Ma L."/>
            <person name="Chen Z."/>
            <person name="Huang D.W."/>
            <person name="Kutty G."/>
            <person name="Ishihara M."/>
            <person name="Wang H."/>
            <person name="Abouelleil A."/>
            <person name="Bishop L."/>
            <person name="Davey E."/>
            <person name="Deng R."/>
            <person name="Deng X."/>
            <person name="Fan L."/>
            <person name="Fantoni G."/>
            <person name="Fitzgerald M."/>
            <person name="Gogineni E."/>
            <person name="Goldberg J.M."/>
            <person name="Handley G."/>
            <person name="Hu X."/>
            <person name="Huber C."/>
            <person name="Jiao X."/>
            <person name="Jones K."/>
            <person name="Levin J.Z."/>
            <person name="Liu Y."/>
            <person name="Macdonald P."/>
            <person name="Melnikov A."/>
            <person name="Raley C."/>
            <person name="Sassi M."/>
            <person name="Sherman B.T."/>
            <person name="Song X."/>
            <person name="Sykes S."/>
            <person name="Tran B."/>
            <person name="Walsh L."/>
            <person name="Xia Y."/>
            <person name="Yang J."/>
            <person name="Young S."/>
            <person name="Zeng Q."/>
            <person name="Zheng X."/>
            <person name="Stephens R."/>
            <person name="Nusbaum C."/>
            <person name="Birren B.W."/>
            <person name="Azadi P."/>
            <person name="Lempicki R.A."/>
            <person name="Cuomo C.A."/>
            <person name="Kovacs J.A."/>
        </authorList>
    </citation>
    <scope>NUCLEOTIDE SEQUENCE [LARGE SCALE GENOMIC DNA]</scope>
    <source>
        <strain evidence="4">B123</strain>
    </source>
</reference>
<feature type="compositionally biased region" description="Basic residues" evidence="1">
    <location>
        <begin position="462"/>
        <end position="471"/>
    </location>
</feature>
<feature type="region of interest" description="Disordered" evidence="1">
    <location>
        <begin position="421"/>
        <end position="471"/>
    </location>
</feature>
<name>M7NUF3_PNEMU</name>
<dbReference type="PROSITE" id="PS50033">
    <property type="entry name" value="UBX"/>
    <property type="match status" value="1"/>
</dbReference>
<dbReference type="Pfam" id="PF11470">
    <property type="entry name" value="TUG-UBL1"/>
    <property type="match status" value="1"/>
</dbReference>
<dbReference type="GO" id="GO:0005634">
    <property type="term" value="C:nucleus"/>
    <property type="evidence" value="ECO:0007669"/>
    <property type="project" value="TreeGrafter"/>
</dbReference>
<dbReference type="Pfam" id="PF00789">
    <property type="entry name" value="UBX"/>
    <property type="match status" value="1"/>
</dbReference>
<evidence type="ECO:0000256" key="1">
    <source>
        <dbReference type="SAM" id="MobiDB-lite"/>
    </source>
</evidence>
<accession>M7NUF3</accession>
<dbReference type="OMA" id="FPDRTHI"/>
<dbReference type="GeneID" id="19894775"/>
<dbReference type="Gene3D" id="3.10.20.90">
    <property type="entry name" value="Phosphatidylinositol 3-kinase Catalytic Subunit, Chain A, domain 1"/>
    <property type="match status" value="2"/>
</dbReference>
<feature type="domain" description="UBX" evidence="2">
    <location>
        <begin position="318"/>
        <end position="366"/>
    </location>
</feature>
<dbReference type="CDD" id="cd16105">
    <property type="entry name" value="Ubl_ASPSCR1_like"/>
    <property type="match status" value="1"/>
</dbReference>
<feature type="compositionally biased region" description="Low complexity" evidence="1">
    <location>
        <begin position="449"/>
        <end position="460"/>
    </location>
</feature>
<dbReference type="PANTHER" id="PTHR46467:SF1">
    <property type="entry name" value="TETHER CONTAINING UBX DOMAIN FOR GLUT4"/>
    <property type="match status" value="1"/>
</dbReference>
<dbReference type="AlphaFoldDB" id="M7NUF3"/>
<dbReference type="Proteomes" id="UP000011958">
    <property type="component" value="Unassembled WGS sequence"/>
</dbReference>
<dbReference type="SUPFAM" id="SSF54236">
    <property type="entry name" value="Ubiquitin-like"/>
    <property type="match status" value="2"/>
</dbReference>
<organism evidence="3 4">
    <name type="scientific">Pneumocystis murina (strain B123)</name>
    <name type="common">Mouse pneumocystis pneumonia agent</name>
    <name type="synonym">Pneumocystis carinii f. sp. muris</name>
    <dbReference type="NCBI Taxonomy" id="1069680"/>
    <lineage>
        <taxon>Eukaryota</taxon>
        <taxon>Fungi</taxon>
        <taxon>Dikarya</taxon>
        <taxon>Ascomycota</taxon>
        <taxon>Taphrinomycotina</taxon>
        <taxon>Pneumocystomycetes</taxon>
        <taxon>Pneumocystaceae</taxon>
        <taxon>Pneumocystis</taxon>
    </lineage>
</organism>
<protein>
    <recommendedName>
        <fullName evidence="2">UBX domain-containing protein</fullName>
    </recommendedName>
</protein>
<dbReference type="VEuPathDB" id="FungiDB:PNEG_01078"/>
<dbReference type="PANTHER" id="PTHR46467">
    <property type="entry name" value="TETHER CONTAINING UBX DOMAIN FOR GLUT4"/>
    <property type="match status" value="1"/>
</dbReference>
<comment type="caution">
    <text evidence="3">The sequence shown here is derived from an EMBL/GenBank/DDBJ whole genome shotgun (WGS) entry which is preliminary data.</text>
</comment>